<feature type="region of interest" description="Disordered" evidence="3">
    <location>
        <begin position="1"/>
        <end position="94"/>
    </location>
</feature>
<dbReference type="InterPro" id="IPR009091">
    <property type="entry name" value="RCC1/BLIP-II"/>
</dbReference>
<sequence length="606" mass="62880">MPRATRAKPATKAKAKEEAADKPVEEPKPKKAATKRGTKRAAEEPAEEKEPEPVKEPSPPAEDEDERPKPAAKRRRVAEPKAAPKPKPAPSLFPGQPALDLFMFGTNSFGALGLGDPEGADDPDTRSQVPRPKLPISETLKFVQVVCGGMHSVGLTADGDVYTWGVNDEGALGRKTSGTCWENESEKNKGDSFVPGQATLPGGLKAVQVAAGDGFTFAVGTDGSLYGCGHFKDEVGALSGFTADVKVQGLFIQVWKPESLRDRIKKLVCGARHAVLLTNRGDVLTWGSGSQGQLGRVKPYHQDSEHQPTAEQLFKPTLVAHLPYALGSTQAVDVACGAYSTFVIGKNGAVAAWGLNNSGQLGIAKENNDDNLKWEPVPVASLKGVAHIAGGEQHTLALTKKGVLLSFGAATYGMLGRRDVDTNTANEIHPEPKPVDGLPEGAKVECIAAGTNVSACTTSDGDAWFWGSNTNLQLAKGTDEDDETVPKKMGRVKQFGYRRVHFVDFGGQHGALLAGPQGEVGPTAGAGGSAGAAAAPPAAAVPAPVVAKPAAEPKSAAAEAKPEANGAAAAAAATEAKPAEDEKEGEKEGAESMETDAKAADEAAAA</sequence>
<dbReference type="HOGENOM" id="CLU_005210_6_2_1"/>
<dbReference type="eggNOG" id="KOG1426">
    <property type="taxonomic scope" value="Eukaryota"/>
</dbReference>
<dbReference type="PROSITE" id="PS50012">
    <property type="entry name" value="RCC1_3"/>
    <property type="match status" value="7"/>
</dbReference>
<evidence type="ECO:0000256" key="3">
    <source>
        <dbReference type="SAM" id="MobiDB-lite"/>
    </source>
</evidence>
<feature type="region of interest" description="Disordered" evidence="3">
    <location>
        <begin position="524"/>
        <end position="606"/>
    </location>
</feature>
<dbReference type="OMA" id="RPAKLTY"/>
<protein>
    <recommendedName>
        <fullName evidence="4">RCC1-like domain-containing protein</fullName>
    </recommendedName>
</protein>
<gene>
    <name evidence="5" type="ORF">CHLRE_12g498450v5</name>
</gene>
<reference evidence="5 6" key="1">
    <citation type="journal article" date="2007" name="Science">
        <title>The Chlamydomonas genome reveals the evolution of key animal and plant functions.</title>
        <authorList>
            <person name="Merchant S.S."/>
            <person name="Prochnik S.E."/>
            <person name="Vallon O."/>
            <person name="Harris E.H."/>
            <person name="Karpowicz S.J."/>
            <person name="Witman G.B."/>
            <person name="Terry A."/>
            <person name="Salamov A."/>
            <person name="Fritz-Laylin L.K."/>
            <person name="Marechal-Drouard L."/>
            <person name="Marshall W.F."/>
            <person name="Qu L.H."/>
            <person name="Nelson D.R."/>
            <person name="Sanderfoot A.A."/>
            <person name="Spalding M.H."/>
            <person name="Kapitonov V.V."/>
            <person name="Ren Q."/>
            <person name="Ferris P."/>
            <person name="Lindquist E."/>
            <person name="Shapiro H."/>
            <person name="Lucas S.M."/>
            <person name="Grimwood J."/>
            <person name="Schmutz J."/>
            <person name="Cardol P."/>
            <person name="Cerutti H."/>
            <person name="Chanfreau G."/>
            <person name="Chen C.L."/>
            <person name="Cognat V."/>
            <person name="Croft M.T."/>
            <person name="Dent R."/>
            <person name="Dutcher S."/>
            <person name="Fernandez E."/>
            <person name="Fukuzawa H."/>
            <person name="Gonzalez-Ballester D."/>
            <person name="Gonzalez-Halphen D."/>
            <person name="Hallmann A."/>
            <person name="Hanikenne M."/>
            <person name="Hippler M."/>
            <person name="Inwood W."/>
            <person name="Jabbari K."/>
            <person name="Kalanon M."/>
            <person name="Kuras R."/>
            <person name="Lefebvre P.A."/>
            <person name="Lemaire S.D."/>
            <person name="Lobanov A.V."/>
            <person name="Lohr M."/>
            <person name="Manuell A."/>
            <person name="Meier I."/>
            <person name="Mets L."/>
            <person name="Mittag M."/>
            <person name="Mittelmeier T."/>
            <person name="Moroney J.V."/>
            <person name="Moseley J."/>
            <person name="Napoli C."/>
            <person name="Nedelcu A.M."/>
            <person name="Niyogi K."/>
            <person name="Novoselov S.V."/>
            <person name="Paulsen I.T."/>
            <person name="Pazour G."/>
            <person name="Purton S."/>
            <person name="Ral J.P."/>
            <person name="Riano-Pachon D.M."/>
            <person name="Riekhof W."/>
            <person name="Rymarquis L."/>
            <person name="Schroda M."/>
            <person name="Stern D."/>
            <person name="Umen J."/>
            <person name="Willows R."/>
            <person name="Wilson N."/>
            <person name="Zimmer S.L."/>
            <person name="Allmer J."/>
            <person name="Balk J."/>
            <person name="Bisova K."/>
            <person name="Chen C.J."/>
            <person name="Elias M."/>
            <person name="Gendler K."/>
            <person name="Hauser C."/>
            <person name="Lamb M.R."/>
            <person name="Ledford H."/>
            <person name="Long J.C."/>
            <person name="Minagawa J."/>
            <person name="Page M.D."/>
            <person name="Pan J."/>
            <person name="Pootakham W."/>
            <person name="Roje S."/>
            <person name="Rose A."/>
            <person name="Stahlberg E."/>
            <person name="Terauchi A.M."/>
            <person name="Yang P."/>
            <person name="Ball S."/>
            <person name="Bowler C."/>
            <person name="Dieckmann C.L."/>
            <person name="Gladyshev V.N."/>
            <person name="Green P."/>
            <person name="Jorgensen R."/>
            <person name="Mayfield S."/>
            <person name="Mueller-Roeber B."/>
            <person name="Rajamani S."/>
            <person name="Sayre R.T."/>
            <person name="Brokstein P."/>
            <person name="Dubchak I."/>
            <person name="Goodstein D."/>
            <person name="Hornick L."/>
            <person name="Huang Y.W."/>
            <person name="Jhaveri J."/>
            <person name="Luo Y."/>
            <person name="Martinez D."/>
            <person name="Ngau W.C."/>
            <person name="Otillar B."/>
            <person name="Poliakov A."/>
            <person name="Porter A."/>
            <person name="Szajkowski L."/>
            <person name="Werner G."/>
            <person name="Zhou K."/>
            <person name="Grigoriev I.V."/>
            <person name="Rokhsar D.S."/>
            <person name="Grossman A.R."/>
        </authorList>
    </citation>
    <scope>NUCLEOTIDE SEQUENCE [LARGE SCALE GENOMIC DNA]</scope>
    <source>
        <strain evidence="6">CC-503</strain>
    </source>
</reference>
<dbReference type="PaxDb" id="3055-EDO97001"/>
<dbReference type="Gramene" id="PNW75058">
    <property type="protein sequence ID" value="PNW75058"/>
    <property type="gene ID" value="CHLRE_12g498450v5"/>
</dbReference>
<dbReference type="GeneID" id="5727920"/>
<dbReference type="GO" id="GO:0007346">
    <property type="term" value="P:regulation of mitotic cell cycle"/>
    <property type="evidence" value="ECO:0000318"/>
    <property type="project" value="GO_Central"/>
</dbReference>
<dbReference type="Proteomes" id="UP000006906">
    <property type="component" value="Chromosome 12"/>
</dbReference>
<dbReference type="PANTHER" id="PTHR45982:SF1">
    <property type="entry name" value="REGULATOR OF CHROMOSOME CONDENSATION"/>
    <property type="match status" value="1"/>
</dbReference>
<dbReference type="InParanoid" id="A8JGJ7"/>
<dbReference type="PRINTS" id="PR00633">
    <property type="entry name" value="RCCNDNSATION"/>
</dbReference>
<dbReference type="AlphaFoldDB" id="A8JGJ7"/>
<dbReference type="EMBL" id="CM008973">
    <property type="protein sequence ID" value="PNW75058.1"/>
    <property type="molecule type" value="Genomic_DNA"/>
</dbReference>
<dbReference type="Gene3D" id="2.130.10.30">
    <property type="entry name" value="Regulator of chromosome condensation 1/beta-lactamase-inhibitor protein II"/>
    <property type="match status" value="1"/>
</dbReference>
<evidence type="ECO:0000259" key="4">
    <source>
        <dbReference type="Pfam" id="PF25390"/>
    </source>
</evidence>
<feature type="compositionally biased region" description="Basic residues" evidence="3">
    <location>
        <begin position="1"/>
        <end position="13"/>
    </location>
</feature>
<feature type="domain" description="RCC1-like" evidence="4">
    <location>
        <begin position="100"/>
        <end position="511"/>
    </location>
</feature>
<evidence type="ECO:0000313" key="6">
    <source>
        <dbReference type="Proteomes" id="UP000006906"/>
    </source>
</evidence>
<feature type="compositionally biased region" description="Basic residues" evidence="3">
    <location>
        <begin position="30"/>
        <end position="39"/>
    </location>
</feature>
<dbReference type="GO" id="GO:1901673">
    <property type="term" value="P:regulation of mitotic spindle assembly"/>
    <property type="evidence" value="ECO:0000318"/>
    <property type="project" value="GO_Central"/>
</dbReference>
<dbReference type="InterPro" id="IPR000408">
    <property type="entry name" value="Reg_chr_condens"/>
</dbReference>
<dbReference type="PROSITE" id="PS00625">
    <property type="entry name" value="RCC1_1"/>
    <property type="match status" value="1"/>
</dbReference>
<dbReference type="SUPFAM" id="SSF50985">
    <property type="entry name" value="RCC1/BLIP-II"/>
    <property type="match status" value="1"/>
</dbReference>
<evidence type="ECO:0000256" key="2">
    <source>
        <dbReference type="ARBA" id="ARBA00022737"/>
    </source>
</evidence>
<feature type="compositionally biased region" description="Basic and acidic residues" evidence="3">
    <location>
        <begin position="577"/>
        <end position="606"/>
    </location>
</feature>
<dbReference type="InterPro" id="IPR058923">
    <property type="entry name" value="RCC1-like_dom"/>
</dbReference>
<evidence type="ECO:0000313" key="5">
    <source>
        <dbReference type="EMBL" id="PNW75058.1"/>
    </source>
</evidence>
<dbReference type="STRING" id="3055.A8JGJ7"/>
<dbReference type="GO" id="GO:0005737">
    <property type="term" value="C:cytoplasm"/>
    <property type="evidence" value="ECO:0000318"/>
    <property type="project" value="GO_Central"/>
</dbReference>
<dbReference type="InterPro" id="IPR051553">
    <property type="entry name" value="Ran_GTPase-activating"/>
</dbReference>
<proteinExistence type="predicted"/>
<keyword evidence="1" id="KW-0344">Guanine-nucleotide releasing factor</keyword>
<dbReference type="ProMEX" id="A8JGJ7"/>
<feature type="region of interest" description="Disordered" evidence="3">
    <location>
        <begin position="113"/>
        <end position="133"/>
    </location>
</feature>
<organism evidence="5 6">
    <name type="scientific">Chlamydomonas reinhardtii</name>
    <name type="common">Chlamydomonas smithii</name>
    <dbReference type="NCBI Taxonomy" id="3055"/>
    <lineage>
        <taxon>Eukaryota</taxon>
        <taxon>Viridiplantae</taxon>
        <taxon>Chlorophyta</taxon>
        <taxon>core chlorophytes</taxon>
        <taxon>Chlorophyceae</taxon>
        <taxon>CS clade</taxon>
        <taxon>Chlamydomonadales</taxon>
        <taxon>Chlamydomonadaceae</taxon>
        <taxon>Chlamydomonas</taxon>
    </lineage>
</organism>
<dbReference type="OrthoDB" id="61110at2759"/>
<accession>A8JGJ7</accession>
<evidence type="ECO:0000256" key="1">
    <source>
        <dbReference type="ARBA" id="ARBA00022658"/>
    </source>
</evidence>
<dbReference type="RefSeq" id="XP_001702381.1">
    <property type="nucleotide sequence ID" value="XM_001702329.2"/>
</dbReference>
<dbReference type="PROSITE" id="PS00626">
    <property type="entry name" value="RCC1_2"/>
    <property type="match status" value="1"/>
</dbReference>
<dbReference type="KEGG" id="cre:CHLRE_12g498450v5"/>
<dbReference type="Pfam" id="PF25390">
    <property type="entry name" value="WD40_RLD"/>
    <property type="match status" value="1"/>
</dbReference>
<name>A8JGJ7_CHLRE</name>
<keyword evidence="2" id="KW-0677">Repeat</keyword>
<feature type="compositionally biased region" description="Low complexity" evidence="3">
    <location>
        <begin position="531"/>
        <end position="576"/>
    </location>
</feature>
<feature type="compositionally biased region" description="Basic and acidic residues" evidence="3">
    <location>
        <begin position="14"/>
        <end position="29"/>
    </location>
</feature>
<keyword evidence="6" id="KW-1185">Reference proteome</keyword>
<dbReference type="PANTHER" id="PTHR45982">
    <property type="entry name" value="REGULATOR OF CHROMOSOME CONDENSATION"/>
    <property type="match status" value="1"/>
</dbReference>